<name>A0ABM0GZX8_SACKO</name>
<dbReference type="GeneID" id="100378546"/>
<dbReference type="InterPro" id="IPR036812">
    <property type="entry name" value="NAD(P)_OxRdtase_dom_sf"/>
</dbReference>
<dbReference type="InterPro" id="IPR018170">
    <property type="entry name" value="Aldo/ket_reductase_CS"/>
</dbReference>
<sequence>MAVPFQKLPNGANMPRLGFGTWLSKPGEVTDAVKKAIDIGYRHIDTARAYQNEKEVGVALNAKLTDGTVKREDLFVVTKLWNVDHHPEDVKDALLTSLKDLQLQYLDLYLIHWPMAYVALH</sequence>
<evidence type="ECO:0000313" key="2">
    <source>
        <dbReference type="Proteomes" id="UP000694865"/>
    </source>
</evidence>
<evidence type="ECO:0000313" key="3">
    <source>
        <dbReference type="RefSeq" id="XP_002741123.1"/>
    </source>
</evidence>
<dbReference type="PROSITE" id="PS00798">
    <property type="entry name" value="ALDOKETO_REDUCTASE_1"/>
    <property type="match status" value="1"/>
</dbReference>
<dbReference type="InterPro" id="IPR023210">
    <property type="entry name" value="NADP_OxRdtase_dom"/>
</dbReference>
<organism evidence="2 3">
    <name type="scientific">Saccoglossus kowalevskii</name>
    <name type="common">Acorn worm</name>
    <dbReference type="NCBI Taxonomy" id="10224"/>
    <lineage>
        <taxon>Eukaryota</taxon>
        <taxon>Metazoa</taxon>
        <taxon>Hemichordata</taxon>
        <taxon>Enteropneusta</taxon>
        <taxon>Harrimaniidae</taxon>
        <taxon>Saccoglossus</taxon>
    </lineage>
</organism>
<dbReference type="PANTHER" id="PTHR11732">
    <property type="entry name" value="ALDO/KETO REDUCTASE"/>
    <property type="match status" value="1"/>
</dbReference>
<feature type="domain" description="NADP-dependent oxidoreductase" evidence="1">
    <location>
        <begin position="16"/>
        <end position="118"/>
    </location>
</feature>
<gene>
    <name evidence="3" type="primary">LOC100378546</name>
</gene>
<keyword evidence="2" id="KW-1185">Reference proteome</keyword>
<dbReference type="RefSeq" id="XP_002741123.1">
    <property type="nucleotide sequence ID" value="XM_002741077.2"/>
</dbReference>
<dbReference type="InterPro" id="IPR020471">
    <property type="entry name" value="AKR"/>
</dbReference>
<dbReference type="Gene3D" id="3.20.20.100">
    <property type="entry name" value="NADP-dependent oxidoreductase domain"/>
    <property type="match status" value="1"/>
</dbReference>
<protein>
    <submittedName>
        <fullName evidence="3">Aldose reductase-like</fullName>
    </submittedName>
</protein>
<dbReference type="SUPFAM" id="SSF51430">
    <property type="entry name" value="NAD(P)-linked oxidoreductase"/>
    <property type="match status" value="1"/>
</dbReference>
<proteinExistence type="predicted"/>
<reference evidence="3" key="1">
    <citation type="submission" date="2025-08" db="UniProtKB">
        <authorList>
            <consortium name="RefSeq"/>
        </authorList>
    </citation>
    <scope>IDENTIFICATION</scope>
    <source>
        <tissue evidence="3">Testes</tissue>
    </source>
</reference>
<dbReference type="Pfam" id="PF00248">
    <property type="entry name" value="Aldo_ket_red"/>
    <property type="match status" value="1"/>
</dbReference>
<dbReference type="Proteomes" id="UP000694865">
    <property type="component" value="Unplaced"/>
</dbReference>
<accession>A0ABM0GZX8</accession>
<evidence type="ECO:0000259" key="1">
    <source>
        <dbReference type="Pfam" id="PF00248"/>
    </source>
</evidence>
<dbReference type="PRINTS" id="PR00069">
    <property type="entry name" value="ALDKETRDTASE"/>
</dbReference>